<sequence length="97" mass="11139">MLRYQIASSISSNGQFTLLIEAPIRDTLRDHIEISEDVVQIADKAAVDFQKFMREYIPKTPKKASQKKKIKVKEDRTEHQISSDVDPTKLRPCKHAS</sequence>
<keyword evidence="3" id="KW-1185">Reference proteome</keyword>
<organism evidence="2 3">
    <name type="scientific">Caenorhabditis japonica</name>
    <dbReference type="NCBI Taxonomy" id="281687"/>
    <lineage>
        <taxon>Eukaryota</taxon>
        <taxon>Metazoa</taxon>
        <taxon>Ecdysozoa</taxon>
        <taxon>Nematoda</taxon>
        <taxon>Chromadorea</taxon>
        <taxon>Rhabditida</taxon>
        <taxon>Rhabditina</taxon>
        <taxon>Rhabditomorpha</taxon>
        <taxon>Rhabditoidea</taxon>
        <taxon>Rhabditidae</taxon>
        <taxon>Peloderinae</taxon>
        <taxon>Caenorhabditis</taxon>
    </lineage>
</organism>
<evidence type="ECO:0000313" key="3">
    <source>
        <dbReference type="Proteomes" id="UP000005237"/>
    </source>
</evidence>
<proteinExistence type="predicted"/>
<dbReference type="Proteomes" id="UP000005237">
    <property type="component" value="Unassembled WGS sequence"/>
</dbReference>
<reference evidence="2" key="2">
    <citation type="submission" date="2022-06" db="UniProtKB">
        <authorList>
            <consortium name="EnsemblMetazoa"/>
        </authorList>
    </citation>
    <scope>IDENTIFICATION</scope>
    <source>
        <strain evidence="2">DF5081</strain>
    </source>
</reference>
<feature type="compositionally biased region" description="Basic and acidic residues" evidence="1">
    <location>
        <begin position="72"/>
        <end position="89"/>
    </location>
</feature>
<reference evidence="3" key="1">
    <citation type="submission" date="2010-08" db="EMBL/GenBank/DDBJ databases">
        <authorList>
            <consortium name="Caenorhabditis japonica Sequencing Consortium"/>
            <person name="Wilson R.K."/>
        </authorList>
    </citation>
    <scope>NUCLEOTIDE SEQUENCE [LARGE SCALE GENOMIC DNA]</scope>
    <source>
        <strain evidence="3">DF5081</strain>
    </source>
</reference>
<name>A0A8R1HU51_CAEJA</name>
<feature type="compositionally biased region" description="Basic residues" evidence="1">
    <location>
        <begin position="60"/>
        <end position="71"/>
    </location>
</feature>
<dbReference type="EnsemblMetazoa" id="CJA11831.1">
    <property type="protein sequence ID" value="CJA11831.1"/>
    <property type="gene ID" value="WBGene00131035"/>
</dbReference>
<evidence type="ECO:0000313" key="2">
    <source>
        <dbReference type="EnsemblMetazoa" id="CJA11831.1"/>
    </source>
</evidence>
<dbReference type="AlphaFoldDB" id="A0A8R1HU51"/>
<feature type="region of interest" description="Disordered" evidence="1">
    <location>
        <begin position="60"/>
        <end position="97"/>
    </location>
</feature>
<accession>A0A8R1HU51</accession>
<evidence type="ECO:0000256" key="1">
    <source>
        <dbReference type="SAM" id="MobiDB-lite"/>
    </source>
</evidence>
<protein>
    <submittedName>
        <fullName evidence="2">Uncharacterized protein</fullName>
    </submittedName>
</protein>